<gene>
    <name evidence="1" type="ORF">N0V93_002824</name>
</gene>
<dbReference type="Proteomes" id="UP001140453">
    <property type="component" value="Unassembled WGS sequence"/>
</dbReference>
<name>A0A9W9CYJ7_9PEZI</name>
<accession>A0A9W9CYJ7</accession>
<dbReference type="AlphaFoldDB" id="A0A9W9CYJ7"/>
<evidence type="ECO:0000313" key="2">
    <source>
        <dbReference type="Proteomes" id="UP001140453"/>
    </source>
</evidence>
<protein>
    <submittedName>
        <fullName evidence="1">Uncharacterized protein</fullName>
    </submittedName>
</protein>
<dbReference type="OrthoDB" id="5209357at2759"/>
<sequence>MSPRFDPKTLSTNGLACPYCKSSPERYRESKYCHPESGWPNLGRTIEHVKRYHTPSYTCTHCGHRWVASYFNDKTLPPVRTAHLEKCMPAHGGLPRVPGADEPEIMTEKGEEIFRRMKQIRGNNEKKLDKLYEACGKDLPDTYHVRSLEDHSIQSQLHDFPMPVRTGSNSTLLDGFTQPDLDPTLGPPRTLSWEQRNQNTACIQSQQAQSTVVVVASGADAAREQRDSGYEGSAEQETLCPVVDVGSLLYDSGGSSLQWNAVLPEHQASRLDYEGAHHEYPSEIDDLVYTETGEGAGQSCTYHDCSNEWPC</sequence>
<comment type="caution">
    <text evidence="1">The sequence shown here is derived from an EMBL/GenBank/DDBJ whole genome shotgun (WGS) entry which is preliminary data.</text>
</comment>
<evidence type="ECO:0000313" key="1">
    <source>
        <dbReference type="EMBL" id="KAJ4393611.1"/>
    </source>
</evidence>
<organism evidence="1 2">
    <name type="scientific">Gnomoniopsis smithogilvyi</name>
    <dbReference type="NCBI Taxonomy" id="1191159"/>
    <lineage>
        <taxon>Eukaryota</taxon>
        <taxon>Fungi</taxon>
        <taxon>Dikarya</taxon>
        <taxon>Ascomycota</taxon>
        <taxon>Pezizomycotina</taxon>
        <taxon>Sordariomycetes</taxon>
        <taxon>Sordariomycetidae</taxon>
        <taxon>Diaporthales</taxon>
        <taxon>Gnomoniaceae</taxon>
        <taxon>Gnomoniopsis</taxon>
    </lineage>
</organism>
<keyword evidence="2" id="KW-1185">Reference proteome</keyword>
<proteinExistence type="predicted"/>
<dbReference type="EMBL" id="JAPEVB010000002">
    <property type="protein sequence ID" value="KAJ4393611.1"/>
    <property type="molecule type" value="Genomic_DNA"/>
</dbReference>
<reference evidence="1" key="1">
    <citation type="submission" date="2022-10" db="EMBL/GenBank/DDBJ databases">
        <title>Tapping the CABI collections for fungal endophytes: first genome assemblies for Collariella, Neodidymelliopsis, Ascochyta clinopodiicola, Didymella pomorum, Didymosphaeria variabile, Neocosmospora piperis and Neocucurbitaria cava.</title>
        <authorList>
            <person name="Hill R."/>
        </authorList>
    </citation>
    <scope>NUCLEOTIDE SEQUENCE</scope>
    <source>
        <strain evidence="1">IMI 355082</strain>
    </source>
</reference>